<name>A0AAV6SAT7_SOLSE</name>
<organism evidence="2 3">
    <name type="scientific">Solea senegalensis</name>
    <name type="common">Senegalese sole</name>
    <dbReference type="NCBI Taxonomy" id="28829"/>
    <lineage>
        <taxon>Eukaryota</taxon>
        <taxon>Metazoa</taxon>
        <taxon>Chordata</taxon>
        <taxon>Craniata</taxon>
        <taxon>Vertebrata</taxon>
        <taxon>Euteleostomi</taxon>
        <taxon>Actinopterygii</taxon>
        <taxon>Neopterygii</taxon>
        <taxon>Teleostei</taxon>
        <taxon>Neoteleostei</taxon>
        <taxon>Acanthomorphata</taxon>
        <taxon>Carangaria</taxon>
        <taxon>Pleuronectiformes</taxon>
        <taxon>Pleuronectoidei</taxon>
        <taxon>Soleidae</taxon>
        <taxon>Solea</taxon>
    </lineage>
</organism>
<evidence type="ECO:0000313" key="2">
    <source>
        <dbReference type="EMBL" id="KAG7514055.1"/>
    </source>
</evidence>
<keyword evidence="3" id="KW-1185">Reference proteome</keyword>
<dbReference type="Proteomes" id="UP000693946">
    <property type="component" value="Linkage Group LG14"/>
</dbReference>
<reference evidence="2 3" key="1">
    <citation type="journal article" date="2021" name="Sci. Rep.">
        <title>Chromosome anchoring in Senegalese sole (Solea senegalensis) reveals sex-associated markers and genome rearrangements in flatfish.</title>
        <authorList>
            <person name="Guerrero-Cozar I."/>
            <person name="Gomez-Garrido J."/>
            <person name="Berbel C."/>
            <person name="Martinez-Blanch J.F."/>
            <person name="Alioto T."/>
            <person name="Claros M.G."/>
            <person name="Gagnaire P.A."/>
            <person name="Manchado M."/>
        </authorList>
    </citation>
    <scope>NUCLEOTIDE SEQUENCE [LARGE SCALE GENOMIC DNA]</scope>
    <source>
        <strain evidence="2">Sse05_10M</strain>
    </source>
</reference>
<feature type="compositionally biased region" description="Polar residues" evidence="1">
    <location>
        <begin position="127"/>
        <end position="136"/>
    </location>
</feature>
<comment type="caution">
    <text evidence="2">The sequence shown here is derived from an EMBL/GenBank/DDBJ whole genome shotgun (WGS) entry which is preliminary data.</text>
</comment>
<gene>
    <name evidence="2" type="ORF">JOB18_023889</name>
</gene>
<sequence length="183" mass="19688">MPPQPEALGQCGTALIFSSIHTVATMSDVDWNTTTARDEDNPPPPPSSLPLTKRRRRQETSTTESATTATKPAGPASSSTSHPPSPHNPCVVHEDPTFQEMTTEVTGVSRPRQSERSEAFFPRLTPIRSQSPALQSSASVSDLGSTFLGFSTPDISPAPFLYPISTRRGQQPPTQLHPEEQAG</sequence>
<evidence type="ECO:0000313" key="3">
    <source>
        <dbReference type="Proteomes" id="UP000693946"/>
    </source>
</evidence>
<dbReference type="AlphaFoldDB" id="A0AAV6SAT7"/>
<protein>
    <submittedName>
        <fullName evidence="2">Uncharacterized protein</fullName>
    </submittedName>
</protein>
<evidence type="ECO:0000256" key="1">
    <source>
        <dbReference type="SAM" id="MobiDB-lite"/>
    </source>
</evidence>
<proteinExistence type="predicted"/>
<feature type="compositionally biased region" description="Low complexity" evidence="1">
    <location>
        <begin position="60"/>
        <end position="82"/>
    </location>
</feature>
<feature type="region of interest" description="Disordered" evidence="1">
    <location>
        <begin position="158"/>
        <end position="183"/>
    </location>
</feature>
<accession>A0AAV6SAT7</accession>
<dbReference type="EMBL" id="JAGKHQ010000006">
    <property type="protein sequence ID" value="KAG7514055.1"/>
    <property type="molecule type" value="Genomic_DNA"/>
</dbReference>
<feature type="region of interest" description="Disordered" evidence="1">
    <location>
        <begin position="31"/>
        <end position="136"/>
    </location>
</feature>